<dbReference type="EMBL" id="MPZV01000001">
    <property type="protein sequence ID" value="OOY24962.1"/>
    <property type="molecule type" value="Genomic_DNA"/>
</dbReference>
<dbReference type="Gene3D" id="3.40.190.10">
    <property type="entry name" value="Periplasmic binding protein-like II"/>
    <property type="match status" value="2"/>
</dbReference>
<evidence type="ECO:0000256" key="4">
    <source>
        <dbReference type="ARBA" id="ARBA00022519"/>
    </source>
</evidence>
<dbReference type="Proteomes" id="UP000190787">
    <property type="component" value="Unassembled WGS sequence"/>
</dbReference>
<dbReference type="SUPFAM" id="SSF53850">
    <property type="entry name" value="Periplasmic binding protein-like II"/>
    <property type="match status" value="1"/>
</dbReference>
<evidence type="ECO:0000256" key="3">
    <source>
        <dbReference type="ARBA" id="ARBA00022475"/>
    </source>
</evidence>
<sequence>MSGVPISVGYIPLVDAAPLIIAREIGFAEEEGLALTLNAAPSWSTLRDQLMLGRLEAAHMLFPMPIAAALGLGGFNTRIDILQILSHNGNSIGVSRALADRMRAQGYGFDFADARAAGEALIAGASGRLRIGVPFPFSMHAELLYHWLGAIGLSAPQDLDVHTVPPPLMAEALAADEIDVFCVGAPWGSIAVENRVGEMLLPGTAIRANAPEKVLAVRHDWAEAEPGLTRRLMRAVWQAGRWLGHERNLLTAAELLARRDYLDLPPELIERTLTGNLVISPRGEMRSVPGYMSFQTGAAGYPWASQGALVAARLATRLGLSREEAMASARAICRTDLYTRNLADLGADLPEAREKIEGALTAPGAIPAIQGQVILPSDAFFDGWIFDPFAN</sequence>
<gene>
    <name evidence="6" type="ORF">BMI91_00545</name>
</gene>
<dbReference type="Pfam" id="PF13379">
    <property type="entry name" value="NMT1_2"/>
    <property type="match status" value="1"/>
</dbReference>
<dbReference type="PANTHER" id="PTHR30024:SF43">
    <property type="entry name" value="BLL4572 PROTEIN"/>
    <property type="match status" value="1"/>
</dbReference>
<keyword evidence="4" id="KW-0997">Cell inner membrane</keyword>
<comment type="subcellular location">
    <subcellularLocation>
        <location evidence="1">Endomembrane system</location>
    </subcellularLocation>
</comment>
<evidence type="ECO:0000256" key="1">
    <source>
        <dbReference type="ARBA" id="ARBA00004308"/>
    </source>
</evidence>
<accession>A0ABX3MZZ9</accession>
<evidence type="ECO:0000256" key="2">
    <source>
        <dbReference type="ARBA" id="ARBA00022448"/>
    </source>
</evidence>
<evidence type="ECO:0000313" key="6">
    <source>
        <dbReference type="EMBL" id="OOY24962.1"/>
    </source>
</evidence>
<evidence type="ECO:0000313" key="7">
    <source>
        <dbReference type="Proteomes" id="UP000190787"/>
    </source>
</evidence>
<keyword evidence="2" id="KW-0813">Transport</keyword>
<comment type="caution">
    <text evidence="6">The sequence shown here is derived from an EMBL/GenBank/DDBJ whole genome shotgun (WGS) entry which is preliminary data.</text>
</comment>
<dbReference type="InterPro" id="IPR044527">
    <property type="entry name" value="NrtA/CpmA_ABC-bd_dom"/>
</dbReference>
<reference evidence="6 7" key="1">
    <citation type="submission" date="2016-11" db="EMBL/GenBank/DDBJ databases">
        <title>A multilocus sequence analysis scheme for characterization of bacteria in the genus Thioclava.</title>
        <authorList>
            <person name="Liu Y."/>
            <person name="Shao Z."/>
        </authorList>
    </citation>
    <scope>NUCLEOTIDE SEQUENCE [LARGE SCALE GENOMIC DNA]</scope>
    <source>
        <strain evidence="6 7">TAW-CT134</strain>
    </source>
</reference>
<dbReference type="CDD" id="cd13553">
    <property type="entry name" value="PBP2_NrtA_CpmA_like"/>
    <property type="match status" value="1"/>
</dbReference>
<keyword evidence="7" id="KW-1185">Reference proteome</keyword>
<dbReference type="RefSeq" id="WP_078599107.1">
    <property type="nucleotide sequence ID" value="NZ_MPZV01000001.1"/>
</dbReference>
<keyword evidence="3" id="KW-1003">Cell membrane</keyword>
<organism evidence="6 7">
    <name type="scientific">Thioclava sediminum</name>
    <dbReference type="NCBI Taxonomy" id="1915319"/>
    <lineage>
        <taxon>Bacteria</taxon>
        <taxon>Pseudomonadati</taxon>
        <taxon>Pseudomonadota</taxon>
        <taxon>Alphaproteobacteria</taxon>
        <taxon>Rhodobacterales</taxon>
        <taxon>Paracoccaceae</taxon>
        <taxon>Thioclava</taxon>
    </lineage>
</organism>
<name>A0ABX3MZZ9_9RHOB</name>
<keyword evidence="5" id="KW-0472">Membrane</keyword>
<dbReference type="PANTHER" id="PTHR30024">
    <property type="entry name" value="ALIPHATIC SULFONATES-BINDING PROTEIN-RELATED"/>
    <property type="match status" value="1"/>
</dbReference>
<proteinExistence type="predicted"/>
<protein>
    <submittedName>
        <fullName evidence="6">Nitrate transporter</fullName>
    </submittedName>
</protein>
<evidence type="ECO:0000256" key="5">
    <source>
        <dbReference type="ARBA" id="ARBA00023136"/>
    </source>
</evidence>